<comment type="function">
    <text evidence="2">Is required to sustain N(2)-dependent growth in the presence of low levels of carbon monoxide (CO). Probably acts by protecting the N(2) fixation ability of the nitrogenase complex, which is inactivated in the presence of CO.</text>
</comment>
<evidence type="ECO:0000256" key="1">
    <source>
        <dbReference type="ARBA" id="ARBA00023231"/>
    </source>
</evidence>
<dbReference type="GO" id="GO:0009399">
    <property type="term" value="P:nitrogen fixation"/>
    <property type="evidence" value="ECO:0007669"/>
    <property type="project" value="UniProtKB-UniRule"/>
</dbReference>
<dbReference type="InterPro" id="IPR024899">
    <property type="entry name" value="CowN"/>
</dbReference>
<sequence length="105" mass="12462">MRLRVRPRRGAEVLERPDRYISFRDIDCDGNAERFVTALRTAMCAGERDDPFWSYFEAKLEGRNGPKHDALYHIHCHLNHLRELLERWDEAELETMLEALEVECC</sequence>
<protein>
    <recommendedName>
        <fullName evidence="2">N(2)-fixation sustaining protein CowN</fullName>
    </recommendedName>
    <alternativeName>
        <fullName evidence="2">CO weal-nitrogenase</fullName>
    </alternativeName>
</protein>
<name>A0A9X0W8B5_9GAMM</name>
<comment type="caution">
    <text evidence="3">The sequence shown here is derived from an EMBL/GenBank/DDBJ whole genome shotgun (WGS) entry which is preliminary data.</text>
</comment>
<evidence type="ECO:0000313" key="3">
    <source>
        <dbReference type="EMBL" id="MBK1618635.1"/>
    </source>
</evidence>
<dbReference type="EMBL" id="NRRY01000012">
    <property type="protein sequence ID" value="MBK1618635.1"/>
    <property type="molecule type" value="Genomic_DNA"/>
</dbReference>
<evidence type="ECO:0000313" key="4">
    <source>
        <dbReference type="Proteomes" id="UP001138768"/>
    </source>
</evidence>
<keyword evidence="1 2" id="KW-0535">Nitrogen fixation</keyword>
<dbReference type="HAMAP" id="MF_02117">
    <property type="entry name" value="CowN"/>
    <property type="match status" value="1"/>
</dbReference>
<evidence type="ECO:0000256" key="2">
    <source>
        <dbReference type="HAMAP-Rule" id="MF_02117"/>
    </source>
</evidence>
<proteinExistence type="inferred from homology"/>
<organism evidence="3 4">
    <name type="scientific">Lamprobacter modestohalophilus</name>
    <dbReference type="NCBI Taxonomy" id="1064514"/>
    <lineage>
        <taxon>Bacteria</taxon>
        <taxon>Pseudomonadati</taxon>
        <taxon>Pseudomonadota</taxon>
        <taxon>Gammaproteobacteria</taxon>
        <taxon>Chromatiales</taxon>
        <taxon>Chromatiaceae</taxon>
        <taxon>Lamprobacter</taxon>
    </lineage>
</organism>
<accession>A0A9X0W8B5</accession>
<dbReference type="Proteomes" id="UP001138768">
    <property type="component" value="Unassembled WGS sequence"/>
</dbReference>
<dbReference type="AlphaFoldDB" id="A0A9X0W8B5"/>
<gene>
    <name evidence="2" type="primary">cowN</name>
    <name evidence="3" type="ORF">CKO42_09350</name>
</gene>
<keyword evidence="4" id="KW-1185">Reference proteome</keyword>
<dbReference type="Pfam" id="PF20543">
    <property type="entry name" value="CowN"/>
    <property type="match status" value="1"/>
</dbReference>
<comment type="similarity">
    <text evidence="2">Belongs to the CowN family.</text>
</comment>
<dbReference type="NCBIfam" id="NF033689">
    <property type="entry name" value="N2Fix_CO_CowN"/>
    <property type="match status" value="1"/>
</dbReference>
<reference evidence="3 4" key="1">
    <citation type="journal article" date="2020" name="Microorganisms">
        <title>Osmotic Adaptation and Compatible Solute Biosynthesis of Phototrophic Bacteria as Revealed from Genome Analyses.</title>
        <authorList>
            <person name="Imhoff J.F."/>
            <person name="Rahn T."/>
            <person name="Kunzel S."/>
            <person name="Keller A."/>
            <person name="Neulinger S.C."/>
        </authorList>
    </citation>
    <scope>NUCLEOTIDE SEQUENCE [LARGE SCALE GENOMIC DNA]</scope>
    <source>
        <strain evidence="3 4">DSM 25653</strain>
    </source>
</reference>